<protein>
    <submittedName>
        <fullName evidence="8">Outer membrane efflux protein</fullName>
    </submittedName>
</protein>
<name>N1WDI0_9LEPT</name>
<comment type="caution">
    <text evidence="8">The sequence shown here is derived from an EMBL/GenBank/DDBJ whole genome shotgun (WGS) entry which is preliminary data.</text>
</comment>
<dbReference type="GO" id="GO:0009279">
    <property type="term" value="C:cell outer membrane"/>
    <property type="evidence" value="ECO:0007669"/>
    <property type="project" value="UniProtKB-SubCell"/>
</dbReference>
<dbReference type="GO" id="GO:1990281">
    <property type="term" value="C:efflux pump complex"/>
    <property type="evidence" value="ECO:0007669"/>
    <property type="project" value="TreeGrafter"/>
</dbReference>
<evidence type="ECO:0000256" key="1">
    <source>
        <dbReference type="ARBA" id="ARBA00004442"/>
    </source>
</evidence>
<dbReference type="Gene3D" id="1.20.1600.10">
    <property type="entry name" value="Outer membrane efflux proteins (OEP)"/>
    <property type="match status" value="1"/>
</dbReference>
<evidence type="ECO:0000256" key="5">
    <source>
        <dbReference type="ARBA" id="ARBA00023237"/>
    </source>
</evidence>
<keyword evidence="5" id="KW-0998">Cell outer membrane</keyword>
<comment type="subcellular location">
    <subcellularLocation>
        <location evidence="1">Cell outer membrane</location>
    </subcellularLocation>
</comment>
<feature type="coiled-coil region" evidence="6">
    <location>
        <begin position="388"/>
        <end position="446"/>
    </location>
</feature>
<dbReference type="AlphaFoldDB" id="N1WDI0"/>
<evidence type="ECO:0000256" key="7">
    <source>
        <dbReference type="SAM" id="SignalP"/>
    </source>
</evidence>
<evidence type="ECO:0000256" key="2">
    <source>
        <dbReference type="ARBA" id="ARBA00022452"/>
    </source>
</evidence>
<evidence type="ECO:0000256" key="4">
    <source>
        <dbReference type="ARBA" id="ARBA00023136"/>
    </source>
</evidence>
<dbReference type="GO" id="GO:0015288">
    <property type="term" value="F:porin activity"/>
    <property type="evidence" value="ECO:0007669"/>
    <property type="project" value="TreeGrafter"/>
</dbReference>
<sequence>MKMISKLKRSLLAILCPFGMFFSFVIEADPTRDPFDSLHGPNIYSQDYINQQPGVLTLEELLRSVEKSYPLVLAAEKLLSEAEYNYLAAEGAFDLQFKSMGTTKPMGYYTNNATDAVFEKPTPLGGTSFFAGYRIGRGKFPVYDGRRETNDYGEVRAGAIFPLMRNREIDKNRADIKKADLDRRLAELSIQKLKIEVIKEATKRYWKWVASGQEYLVNKDLLAIAKDRQEQIAQRIKLGDIPKIEGTENDRAILQRESQFVSAEREMQKAAIDLSLFLRATDGNLILPTTDRLPIGFPKPIEYKKLELEKSIKLAWKYRPELQDFEFKRDKVRVDQDMGFNALKPQVDLVVAGSQDFGPGSITRAKPELEASLVLNLPIQTKRPRGMIGAAEAKIAQLDQELQFSKDKIKTEVQDSISEVIASAKRVTVTQNEVELARKLEEMERERFTLGDSTLLFVNIREQTSAEAAVREIKALYDHHVAIAHFQAATASILQISSLP</sequence>
<gene>
    <name evidence="8" type="ORF">LEP1GSC199_3544</name>
</gene>
<evidence type="ECO:0000256" key="6">
    <source>
        <dbReference type="SAM" id="Coils"/>
    </source>
</evidence>
<keyword evidence="6" id="KW-0175">Coiled coil</keyword>
<feature type="chain" id="PRO_5004113731" evidence="7">
    <location>
        <begin position="29"/>
        <end position="500"/>
    </location>
</feature>
<dbReference type="Proteomes" id="UP000012227">
    <property type="component" value="Unassembled WGS sequence"/>
</dbReference>
<organism evidence="8 9">
    <name type="scientific">Leptospira vanthielii serovar Holland str. Waz Holland = ATCC 700522</name>
    <dbReference type="NCBI Taxonomy" id="1218591"/>
    <lineage>
        <taxon>Bacteria</taxon>
        <taxon>Pseudomonadati</taxon>
        <taxon>Spirochaetota</taxon>
        <taxon>Spirochaetia</taxon>
        <taxon>Leptospirales</taxon>
        <taxon>Leptospiraceae</taxon>
        <taxon>Leptospira</taxon>
    </lineage>
</organism>
<evidence type="ECO:0000256" key="3">
    <source>
        <dbReference type="ARBA" id="ARBA00022692"/>
    </source>
</evidence>
<feature type="signal peptide" evidence="7">
    <location>
        <begin position="1"/>
        <end position="28"/>
    </location>
</feature>
<dbReference type="STRING" id="1218591.LEP1GSC199_3544"/>
<keyword evidence="3" id="KW-0812">Transmembrane</keyword>
<dbReference type="SUPFAM" id="SSF56954">
    <property type="entry name" value="Outer membrane efflux proteins (OEP)"/>
    <property type="match status" value="1"/>
</dbReference>
<keyword evidence="4" id="KW-0472">Membrane</keyword>
<dbReference type="GO" id="GO:0015562">
    <property type="term" value="F:efflux transmembrane transporter activity"/>
    <property type="evidence" value="ECO:0007669"/>
    <property type="project" value="InterPro"/>
</dbReference>
<keyword evidence="2" id="KW-1134">Transmembrane beta strand</keyword>
<dbReference type="InterPro" id="IPR051906">
    <property type="entry name" value="TolC-like"/>
</dbReference>
<dbReference type="PANTHER" id="PTHR30026:SF21">
    <property type="entry name" value="SLR1270 PROTEIN"/>
    <property type="match status" value="1"/>
</dbReference>
<keyword evidence="7" id="KW-0732">Signal</keyword>
<proteinExistence type="predicted"/>
<dbReference type="EMBL" id="AOGY02000014">
    <property type="protein sequence ID" value="EMY71272.1"/>
    <property type="molecule type" value="Genomic_DNA"/>
</dbReference>
<reference evidence="8 9" key="1">
    <citation type="submission" date="2013-03" db="EMBL/GenBank/DDBJ databases">
        <authorList>
            <person name="Harkins D.M."/>
            <person name="Durkin A.S."/>
            <person name="Brinkac L.M."/>
            <person name="Haft D.H."/>
            <person name="Selengut J.D."/>
            <person name="Sanka R."/>
            <person name="DePew J."/>
            <person name="Purushe J."/>
            <person name="Galloway R.L."/>
            <person name="Vinetz J.M."/>
            <person name="Sutton G.G."/>
            <person name="Nierman W.C."/>
            <person name="Fouts D.E."/>
        </authorList>
    </citation>
    <scope>NUCLEOTIDE SEQUENCE [LARGE SCALE GENOMIC DNA]</scope>
    <source>
        <strain evidence="8 9">Waz Holland</strain>
    </source>
</reference>
<accession>N1WDI0</accession>
<evidence type="ECO:0000313" key="9">
    <source>
        <dbReference type="Proteomes" id="UP000012227"/>
    </source>
</evidence>
<dbReference type="PANTHER" id="PTHR30026">
    <property type="entry name" value="OUTER MEMBRANE PROTEIN TOLC"/>
    <property type="match status" value="1"/>
</dbReference>
<evidence type="ECO:0000313" key="8">
    <source>
        <dbReference type="EMBL" id="EMY71272.1"/>
    </source>
</evidence>